<evidence type="ECO:0000256" key="2">
    <source>
        <dbReference type="ARBA" id="ARBA00001935"/>
    </source>
</evidence>
<evidence type="ECO:0000313" key="17">
    <source>
        <dbReference type="EMBL" id="KAK2598057.1"/>
    </source>
</evidence>
<evidence type="ECO:0000256" key="7">
    <source>
        <dbReference type="ARBA" id="ARBA00022737"/>
    </source>
</evidence>
<evidence type="ECO:0000256" key="4">
    <source>
        <dbReference type="ARBA" id="ARBA00012297"/>
    </source>
</evidence>
<evidence type="ECO:0000256" key="10">
    <source>
        <dbReference type="ARBA" id="ARBA00023157"/>
    </source>
</evidence>
<dbReference type="FunFam" id="2.60.40.420:FF:000038">
    <property type="entry name" value="Extracellular dihydrogeodin oxidase/laccase"/>
    <property type="match status" value="1"/>
</dbReference>
<dbReference type="CDD" id="cd13854">
    <property type="entry name" value="CuRO_1_MaLCC_like"/>
    <property type="match status" value="1"/>
</dbReference>
<keyword evidence="11" id="KW-0325">Glycoprotein</keyword>
<dbReference type="PANTHER" id="PTHR11709">
    <property type="entry name" value="MULTI-COPPER OXIDASE"/>
    <property type="match status" value="1"/>
</dbReference>
<dbReference type="InterPro" id="IPR045087">
    <property type="entry name" value="Cu-oxidase_fam"/>
</dbReference>
<keyword evidence="8" id="KW-0560">Oxidoreductase</keyword>
<dbReference type="FunFam" id="2.60.40.420:FF:000021">
    <property type="entry name" value="Extracellular dihydrogeodin oxidase/laccase"/>
    <property type="match status" value="1"/>
</dbReference>
<evidence type="ECO:0000256" key="9">
    <source>
        <dbReference type="ARBA" id="ARBA00023008"/>
    </source>
</evidence>
<evidence type="ECO:0000259" key="14">
    <source>
        <dbReference type="Pfam" id="PF00394"/>
    </source>
</evidence>
<organism evidence="17 18">
    <name type="scientific">Conoideocrella luteorostrata</name>
    <dbReference type="NCBI Taxonomy" id="1105319"/>
    <lineage>
        <taxon>Eukaryota</taxon>
        <taxon>Fungi</taxon>
        <taxon>Dikarya</taxon>
        <taxon>Ascomycota</taxon>
        <taxon>Pezizomycotina</taxon>
        <taxon>Sordariomycetes</taxon>
        <taxon>Hypocreomycetidae</taxon>
        <taxon>Hypocreales</taxon>
        <taxon>Clavicipitaceae</taxon>
        <taxon>Conoideocrella</taxon>
    </lineage>
</organism>
<accession>A0AAJ0FYT5</accession>
<evidence type="ECO:0000256" key="5">
    <source>
        <dbReference type="ARBA" id="ARBA00022723"/>
    </source>
</evidence>
<reference evidence="17" key="1">
    <citation type="submission" date="2023-06" db="EMBL/GenBank/DDBJ databases">
        <title>Conoideocrella luteorostrata (Hypocreales: Clavicipitaceae), a potential biocontrol fungus for elongate hemlock scale in United States Christmas tree production areas.</title>
        <authorList>
            <person name="Barrett H."/>
            <person name="Lovett B."/>
            <person name="Macias A.M."/>
            <person name="Stajich J.E."/>
            <person name="Kasson M.T."/>
        </authorList>
    </citation>
    <scope>NUCLEOTIDE SEQUENCE</scope>
    <source>
        <strain evidence="17">ARSEF 14590</strain>
    </source>
</reference>
<dbReference type="InterPro" id="IPR001117">
    <property type="entry name" value="Cu-oxidase_2nd"/>
</dbReference>
<feature type="domain" description="Plastocyanin-like" evidence="14">
    <location>
        <begin position="185"/>
        <end position="321"/>
    </location>
</feature>
<evidence type="ECO:0000256" key="13">
    <source>
        <dbReference type="SAM" id="SignalP"/>
    </source>
</evidence>
<evidence type="ECO:0000313" key="18">
    <source>
        <dbReference type="Proteomes" id="UP001251528"/>
    </source>
</evidence>
<dbReference type="FunFam" id="2.60.40.420:FF:000046">
    <property type="entry name" value="Multicopper oxidase"/>
    <property type="match status" value="1"/>
</dbReference>
<feature type="domain" description="Plastocyanin-like" evidence="15">
    <location>
        <begin position="414"/>
        <end position="521"/>
    </location>
</feature>
<dbReference type="GO" id="GO:0046274">
    <property type="term" value="P:lignin catabolic process"/>
    <property type="evidence" value="ECO:0007669"/>
    <property type="project" value="UniProtKB-KW"/>
</dbReference>
<feature type="domain" description="Plastocyanin-like" evidence="16">
    <location>
        <begin position="58"/>
        <end position="174"/>
    </location>
</feature>
<comment type="similarity">
    <text evidence="3">Belongs to the multicopper oxidase family.</text>
</comment>
<comment type="catalytic activity">
    <reaction evidence="1">
        <text>4 hydroquinone + O2 = 4 benzosemiquinone + 2 H2O</text>
        <dbReference type="Rhea" id="RHEA:11276"/>
        <dbReference type="ChEBI" id="CHEBI:15377"/>
        <dbReference type="ChEBI" id="CHEBI:15379"/>
        <dbReference type="ChEBI" id="CHEBI:17594"/>
        <dbReference type="ChEBI" id="CHEBI:17977"/>
        <dbReference type="EC" id="1.10.3.2"/>
    </reaction>
</comment>
<dbReference type="AlphaFoldDB" id="A0AAJ0FYT5"/>
<gene>
    <name evidence="17" type="ORF">QQS21_005834</name>
</gene>
<sequence length="556" mass="62028">MIRRIILIFLAIANICLAAFCPGNDPDGRSVWCDHSILTDYHNEFIDTGITRTYYLEITDATVAPDGHSRPAMLVNGSLPGPTIIADWGDTVVVHVTNKLTTSRNGTTIHFHGIRQHKNNQNDGVPSITQCPIPVNSSMTYTWKATQYGSTWYHSHIGLQAWDGVFGGIIINGPATGTYQEDLGMLFLTDWGHQTMQELYSTAERSGPPRLNNGLINGTNVFVVNGTTTGTRFKLSFKFGMSYRLRLVNAAIDTHFKFSIDNHVMMVIASDLVPIEPYFTTVLNIGIGQRYDVVVTADQGGFVASNFWMRAIPQTACSENDSRDNIRGIVYYGDKPGTPETTGYNYTDSCDDETKNLKPFISKDFPITPNTKNLEEVTVRKDSAGRFRWYLNSTTMLVEWGKPTLYSLINKAEKFNSQVGILELTAQDEWVYLIITSTLAVPHPIHLHGHDFHILAQGTGKYSSSTPLNMNNPARRDTAMLPPAGYLVMAWEADNPGVWLLHCHIGWHTSEGFAVQFVERRSEIGSITNSSYVKDMCTRWKAYQSAQSLVQEDSGI</sequence>
<dbReference type="CDD" id="cd13901">
    <property type="entry name" value="CuRO_3_MaLCC_like"/>
    <property type="match status" value="1"/>
</dbReference>
<comment type="caution">
    <text evidence="17">The sequence shown here is derived from an EMBL/GenBank/DDBJ whole genome shotgun (WGS) entry which is preliminary data.</text>
</comment>
<dbReference type="InterPro" id="IPR011707">
    <property type="entry name" value="Cu-oxidase-like_N"/>
</dbReference>
<proteinExistence type="inferred from homology"/>
<evidence type="ECO:0000256" key="3">
    <source>
        <dbReference type="ARBA" id="ARBA00010609"/>
    </source>
</evidence>
<feature type="chain" id="PRO_5042620114" description="laccase" evidence="13">
    <location>
        <begin position="19"/>
        <end position="556"/>
    </location>
</feature>
<dbReference type="PANTHER" id="PTHR11709:SF502">
    <property type="entry name" value="MULTICOPPER OXIDASE"/>
    <property type="match status" value="1"/>
</dbReference>
<evidence type="ECO:0000256" key="8">
    <source>
        <dbReference type="ARBA" id="ARBA00023002"/>
    </source>
</evidence>
<dbReference type="GO" id="GO:0052716">
    <property type="term" value="F:hydroquinone:oxygen oxidoreductase activity"/>
    <property type="evidence" value="ECO:0007669"/>
    <property type="project" value="UniProtKB-EC"/>
</dbReference>
<protein>
    <recommendedName>
        <fullName evidence="4">laccase</fullName>
        <ecNumber evidence="4">1.10.3.2</ecNumber>
    </recommendedName>
</protein>
<dbReference type="InterPro" id="IPR011706">
    <property type="entry name" value="Cu-oxidase_C"/>
</dbReference>
<dbReference type="Pfam" id="PF00394">
    <property type="entry name" value="Cu-oxidase"/>
    <property type="match status" value="1"/>
</dbReference>
<comment type="cofactor">
    <cofactor evidence="2">
        <name>Cu cation</name>
        <dbReference type="ChEBI" id="CHEBI:23378"/>
    </cofactor>
</comment>
<keyword evidence="7" id="KW-0677">Repeat</keyword>
<dbReference type="Pfam" id="PF07731">
    <property type="entry name" value="Cu-oxidase_2"/>
    <property type="match status" value="1"/>
</dbReference>
<evidence type="ECO:0000256" key="12">
    <source>
        <dbReference type="ARBA" id="ARBA00023185"/>
    </source>
</evidence>
<dbReference type="GO" id="GO:0005507">
    <property type="term" value="F:copper ion binding"/>
    <property type="evidence" value="ECO:0007669"/>
    <property type="project" value="InterPro"/>
</dbReference>
<keyword evidence="9" id="KW-0186">Copper</keyword>
<evidence type="ECO:0000256" key="6">
    <source>
        <dbReference type="ARBA" id="ARBA00022729"/>
    </source>
</evidence>
<dbReference type="Pfam" id="PF07732">
    <property type="entry name" value="Cu-oxidase_3"/>
    <property type="match status" value="1"/>
</dbReference>
<evidence type="ECO:0000256" key="11">
    <source>
        <dbReference type="ARBA" id="ARBA00023180"/>
    </source>
</evidence>
<dbReference type="EMBL" id="JASWJB010000101">
    <property type="protein sequence ID" value="KAK2598057.1"/>
    <property type="molecule type" value="Genomic_DNA"/>
</dbReference>
<keyword evidence="18" id="KW-1185">Reference proteome</keyword>
<dbReference type="Gene3D" id="2.60.40.420">
    <property type="entry name" value="Cupredoxins - blue copper proteins"/>
    <property type="match status" value="3"/>
</dbReference>
<dbReference type="CDD" id="cd13880">
    <property type="entry name" value="CuRO_2_MaLCC_like"/>
    <property type="match status" value="1"/>
</dbReference>
<dbReference type="InterPro" id="IPR008972">
    <property type="entry name" value="Cupredoxin"/>
</dbReference>
<dbReference type="EC" id="1.10.3.2" evidence="4"/>
<evidence type="ECO:0000256" key="1">
    <source>
        <dbReference type="ARBA" id="ARBA00000349"/>
    </source>
</evidence>
<keyword evidence="10" id="KW-1015">Disulfide bond</keyword>
<evidence type="ECO:0000259" key="15">
    <source>
        <dbReference type="Pfam" id="PF07731"/>
    </source>
</evidence>
<dbReference type="Proteomes" id="UP001251528">
    <property type="component" value="Unassembled WGS sequence"/>
</dbReference>
<feature type="signal peptide" evidence="13">
    <location>
        <begin position="1"/>
        <end position="18"/>
    </location>
</feature>
<keyword evidence="5" id="KW-0479">Metal-binding</keyword>
<dbReference type="SUPFAM" id="SSF49503">
    <property type="entry name" value="Cupredoxins"/>
    <property type="match status" value="3"/>
</dbReference>
<evidence type="ECO:0000259" key="16">
    <source>
        <dbReference type="Pfam" id="PF07732"/>
    </source>
</evidence>
<keyword evidence="12" id="KW-0439">Lignin degradation</keyword>
<name>A0AAJ0FYT5_9HYPO</name>
<keyword evidence="6 13" id="KW-0732">Signal</keyword>